<dbReference type="GO" id="GO:0009432">
    <property type="term" value="P:SOS response"/>
    <property type="evidence" value="ECO:0007669"/>
    <property type="project" value="TreeGrafter"/>
</dbReference>
<dbReference type="PANTHER" id="PTHR21621">
    <property type="entry name" value="RIBOSOMAL PROTEIN S6 MODIFICATION PROTEIN"/>
    <property type="match status" value="1"/>
</dbReference>
<organism evidence="3 4">
    <name type="scientific">Botrimarina mediterranea</name>
    <dbReference type="NCBI Taxonomy" id="2528022"/>
    <lineage>
        <taxon>Bacteria</taxon>
        <taxon>Pseudomonadati</taxon>
        <taxon>Planctomycetota</taxon>
        <taxon>Planctomycetia</taxon>
        <taxon>Pirellulales</taxon>
        <taxon>Lacipirellulaceae</taxon>
        <taxon>Botrimarina</taxon>
    </lineage>
</organism>
<evidence type="ECO:0000313" key="3">
    <source>
        <dbReference type="EMBL" id="QDV75160.1"/>
    </source>
</evidence>
<dbReference type="GO" id="GO:0005524">
    <property type="term" value="F:ATP binding"/>
    <property type="evidence" value="ECO:0007669"/>
    <property type="project" value="UniProtKB-UniRule"/>
</dbReference>
<feature type="domain" description="ATP-grasp" evidence="2">
    <location>
        <begin position="46"/>
        <end position="297"/>
    </location>
</feature>
<dbReference type="GO" id="GO:0018169">
    <property type="term" value="F:ribosomal S6-glutamic acid ligase activity"/>
    <property type="evidence" value="ECO:0007669"/>
    <property type="project" value="TreeGrafter"/>
</dbReference>
<dbReference type="KEGG" id="bmei:Spa11_33700"/>
<dbReference type="InterPro" id="IPR011758">
    <property type="entry name" value="RimK-rel_E_lig"/>
</dbReference>
<accession>A0A518KBK1</accession>
<dbReference type="GO" id="GO:0005737">
    <property type="term" value="C:cytoplasm"/>
    <property type="evidence" value="ECO:0007669"/>
    <property type="project" value="TreeGrafter"/>
</dbReference>
<dbReference type="Proteomes" id="UP000316426">
    <property type="component" value="Chromosome"/>
</dbReference>
<keyword evidence="4" id="KW-1185">Reference proteome</keyword>
<dbReference type="NCBIfam" id="TIGR02291">
    <property type="entry name" value="rimK_rel_E_lig"/>
    <property type="match status" value="1"/>
</dbReference>
<dbReference type="InterPro" id="IPR011761">
    <property type="entry name" value="ATP-grasp"/>
</dbReference>
<keyword evidence="1" id="KW-0547">Nucleotide-binding</keyword>
<dbReference type="RefSeq" id="WP_145114206.1">
    <property type="nucleotide sequence ID" value="NZ_CP036349.1"/>
</dbReference>
<keyword evidence="3" id="KW-0689">Ribosomal protein</keyword>
<evidence type="ECO:0000313" key="4">
    <source>
        <dbReference type="Proteomes" id="UP000316426"/>
    </source>
</evidence>
<dbReference type="PANTHER" id="PTHR21621:SF0">
    <property type="entry name" value="BETA-CITRYLGLUTAMATE SYNTHASE B-RELATED"/>
    <property type="match status" value="1"/>
</dbReference>
<dbReference type="SUPFAM" id="SSF56059">
    <property type="entry name" value="Glutathione synthetase ATP-binding domain-like"/>
    <property type="match status" value="1"/>
</dbReference>
<reference evidence="3 4" key="1">
    <citation type="submission" date="2019-02" db="EMBL/GenBank/DDBJ databases">
        <title>Deep-cultivation of Planctomycetes and their phenomic and genomic characterization uncovers novel biology.</title>
        <authorList>
            <person name="Wiegand S."/>
            <person name="Jogler M."/>
            <person name="Boedeker C."/>
            <person name="Pinto D."/>
            <person name="Vollmers J."/>
            <person name="Rivas-Marin E."/>
            <person name="Kohn T."/>
            <person name="Peeters S.H."/>
            <person name="Heuer A."/>
            <person name="Rast P."/>
            <person name="Oberbeckmann S."/>
            <person name="Bunk B."/>
            <person name="Jeske O."/>
            <person name="Meyerdierks A."/>
            <person name="Storesund J.E."/>
            <person name="Kallscheuer N."/>
            <person name="Luecker S."/>
            <person name="Lage O.M."/>
            <person name="Pohl T."/>
            <person name="Merkel B.J."/>
            <person name="Hornburger P."/>
            <person name="Mueller R.-W."/>
            <person name="Bruemmer F."/>
            <person name="Labrenz M."/>
            <person name="Spormann A.M."/>
            <person name="Op den Camp H."/>
            <person name="Overmann J."/>
            <person name="Amann R."/>
            <person name="Jetten M.S.M."/>
            <person name="Mascher T."/>
            <person name="Medema M.H."/>
            <person name="Devos D.P."/>
            <person name="Kaster A.-K."/>
            <person name="Ovreas L."/>
            <person name="Rohde M."/>
            <person name="Galperin M.Y."/>
            <person name="Jogler C."/>
        </authorList>
    </citation>
    <scope>NUCLEOTIDE SEQUENCE [LARGE SCALE GENOMIC DNA]</scope>
    <source>
        <strain evidence="3 4">Spa11</strain>
    </source>
</reference>
<proteinExistence type="predicted"/>
<dbReference type="EMBL" id="CP036349">
    <property type="protein sequence ID" value="QDV75160.1"/>
    <property type="molecule type" value="Genomic_DNA"/>
</dbReference>
<dbReference type="PROSITE" id="PS50975">
    <property type="entry name" value="ATP_GRASP"/>
    <property type="match status" value="1"/>
</dbReference>
<dbReference type="InterPro" id="IPR039523">
    <property type="entry name" value="RimK-rel_E_lig_ATP-grasp"/>
</dbReference>
<dbReference type="AlphaFoldDB" id="A0A518KBK1"/>
<sequence>MPRWFAWPSELKESGILGINRRNLSYILESNPRRLYPRVDNKLITKSICEANGIPVPETYGVFSSHGQVRNFPALVQEQNDFVIKPACGAAGRGVMVIAEHVGDIYVTPSGRGLRWSEVRYHLSTVISGLHSLGGQMDKAIVERRIVTHPALDAVSVGGTPDCRVILYRGIPVMAMLRLPTHASGGRANLHQGAIAAAIDLVTGRTYGGVCNNRVYDEHPDTHQPIAGIGLPDWKRLLESSMKLSDALEMGYIGVDFVIDAEKGPVVLEANARPGLAIQVANRTGIRPRLEKIRSVPESRLKGESRWKLIEEVSNIGL</sequence>
<evidence type="ECO:0000259" key="2">
    <source>
        <dbReference type="PROSITE" id="PS50975"/>
    </source>
</evidence>
<keyword evidence="3" id="KW-0436">Ligase</keyword>
<dbReference type="Pfam" id="PF14397">
    <property type="entry name" value="ATPgrasp_ST"/>
    <property type="match status" value="1"/>
</dbReference>
<keyword evidence="3" id="KW-0687">Ribonucleoprotein</keyword>
<protein>
    <submittedName>
        <fullName evidence="3">Ribosomal protein S6--L-glutamate ligase</fullName>
    </submittedName>
</protein>
<gene>
    <name evidence="3" type="primary">rimK_2</name>
    <name evidence="3" type="ORF">Spa11_33700</name>
</gene>
<evidence type="ECO:0000256" key="1">
    <source>
        <dbReference type="PROSITE-ProRule" id="PRU00409"/>
    </source>
</evidence>
<keyword evidence="1" id="KW-0067">ATP-binding</keyword>
<dbReference type="GO" id="GO:0005840">
    <property type="term" value="C:ribosome"/>
    <property type="evidence" value="ECO:0007669"/>
    <property type="project" value="UniProtKB-KW"/>
</dbReference>
<name>A0A518KBK1_9BACT</name>
<dbReference type="GO" id="GO:0046872">
    <property type="term" value="F:metal ion binding"/>
    <property type="evidence" value="ECO:0007669"/>
    <property type="project" value="InterPro"/>
</dbReference>
<dbReference type="Gene3D" id="3.30.470.20">
    <property type="entry name" value="ATP-grasp fold, B domain"/>
    <property type="match status" value="1"/>
</dbReference>